<proteinExistence type="predicted"/>
<dbReference type="GeneID" id="108834283"/>
<dbReference type="PANTHER" id="PTHR34357">
    <property type="entry name" value="F7A19.14 PROTEIN-RELATED"/>
    <property type="match status" value="1"/>
</dbReference>
<dbReference type="Pfam" id="PF07802">
    <property type="entry name" value="GCK"/>
    <property type="match status" value="1"/>
</dbReference>
<dbReference type="PANTHER" id="PTHR34357:SF14">
    <property type="entry name" value="F7A19.14 PROTEIN-RELATED"/>
    <property type="match status" value="1"/>
</dbReference>
<dbReference type="Proteomes" id="UP000504610">
    <property type="component" value="Chromosome 5"/>
</dbReference>
<reference evidence="3" key="1">
    <citation type="journal article" date="2019" name="Database">
        <title>The radish genome database (RadishGD): an integrated information resource for radish genomics.</title>
        <authorList>
            <person name="Yu H.J."/>
            <person name="Baek S."/>
            <person name="Lee Y.J."/>
            <person name="Cho A."/>
            <person name="Mun J.H."/>
        </authorList>
    </citation>
    <scope>NUCLEOTIDE SEQUENCE [LARGE SCALE GENOMIC DNA]</scope>
    <source>
        <strain evidence="3">cv. WK10039</strain>
    </source>
</reference>
<dbReference type="RefSeq" id="XP_018463130.2">
    <property type="nucleotide sequence ID" value="XM_018607628.2"/>
</dbReference>
<gene>
    <name evidence="4" type="primary">LOC108834283</name>
</gene>
<organism evidence="3 4">
    <name type="scientific">Raphanus sativus</name>
    <name type="common">Radish</name>
    <name type="synonym">Raphanus raphanistrum var. sativus</name>
    <dbReference type="NCBI Taxonomy" id="3726"/>
    <lineage>
        <taxon>Eukaryota</taxon>
        <taxon>Viridiplantae</taxon>
        <taxon>Streptophyta</taxon>
        <taxon>Embryophyta</taxon>
        <taxon>Tracheophyta</taxon>
        <taxon>Spermatophyta</taxon>
        <taxon>Magnoliopsida</taxon>
        <taxon>eudicotyledons</taxon>
        <taxon>Gunneridae</taxon>
        <taxon>Pentapetalae</taxon>
        <taxon>rosids</taxon>
        <taxon>malvids</taxon>
        <taxon>Brassicales</taxon>
        <taxon>Brassicaceae</taxon>
        <taxon>Brassiceae</taxon>
        <taxon>Raphanus</taxon>
    </lineage>
</organism>
<evidence type="ECO:0000313" key="3">
    <source>
        <dbReference type="Proteomes" id="UP000504610"/>
    </source>
</evidence>
<name>A0A6J0LSA8_RAPSA</name>
<reference evidence="4" key="2">
    <citation type="submission" date="2025-08" db="UniProtKB">
        <authorList>
            <consortium name="RefSeq"/>
        </authorList>
    </citation>
    <scope>IDENTIFICATION</scope>
    <source>
        <tissue evidence="4">Leaf</tissue>
    </source>
</reference>
<evidence type="ECO:0000259" key="2">
    <source>
        <dbReference type="SMART" id="SM01227"/>
    </source>
</evidence>
<dbReference type="SMART" id="SM01227">
    <property type="entry name" value="GCK"/>
    <property type="match status" value="1"/>
</dbReference>
<dbReference type="Gene3D" id="1.10.287.2900">
    <property type="match status" value="1"/>
</dbReference>
<dbReference type="AlphaFoldDB" id="A0A6J0LSA8"/>
<feature type="compositionally biased region" description="Polar residues" evidence="1">
    <location>
        <begin position="1"/>
        <end position="10"/>
    </location>
</feature>
<evidence type="ECO:0000256" key="1">
    <source>
        <dbReference type="SAM" id="MobiDB-lite"/>
    </source>
</evidence>
<accession>A0A6J0LSA8</accession>
<dbReference type="KEGG" id="rsz:108834283"/>
<feature type="region of interest" description="Disordered" evidence="1">
    <location>
        <begin position="1"/>
        <end position="54"/>
    </location>
</feature>
<dbReference type="InterPro" id="IPR012891">
    <property type="entry name" value="GCK_dom"/>
</dbReference>
<keyword evidence="3" id="KW-1185">Reference proteome</keyword>
<evidence type="ECO:0000313" key="4">
    <source>
        <dbReference type="RefSeq" id="XP_018463130.2"/>
    </source>
</evidence>
<dbReference type="OrthoDB" id="2148418at2759"/>
<feature type="domain" description="GCK" evidence="2">
    <location>
        <begin position="58"/>
        <end position="139"/>
    </location>
</feature>
<protein>
    <submittedName>
        <fullName evidence="4">Uncharacterized protein LOC108834283</fullName>
    </submittedName>
</protein>
<sequence length="160" mass="17743">MVMTSSSSDSKPGINEAPSKKLGDSSPELGDSNSSEKLGDSSPELGDSNSSEELGDSEESVFCLFMKEGDCKDSFTAWEVCVEEAKKKNEDFVPKCREFTATMYNCMLAHSDYYQPILLAEKVYYEDEETMKEIEEAEKNKVKQDISQEDDVAATKLAQG</sequence>